<reference evidence="2" key="1">
    <citation type="journal article" date="2012" name="Nat. Biotechnol.">
        <title>Reference genome sequence of the model plant Setaria.</title>
        <authorList>
            <person name="Bennetzen J.L."/>
            <person name="Schmutz J."/>
            <person name="Wang H."/>
            <person name="Percifield R."/>
            <person name="Hawkins J."/>
            <person name="Pontaroli A.C."/>
            <person name="Estep M."/>
            <person name="Feng L."/>
            <person name="Vaughn J.N."/>
            <person name="Grimwood J."/>
            <person name="Jenkins J."/>
            <person name="Barry K."/>
            <person name="Lindquist E."/>
            <person name="Hellsten U."/>
            <person name="Deshpande S."/>
            <person name="Wang X."/>
            <person name="Wu X."/>
            <person name="Mitros T."/>
            <person name="Triplett J."/>
            <person name="Yang X."/>
            <person name="Ye C.Y."/>
            <person name="Mauro-Herrera M."/>
            <person name="Wang L."/>
            <person name="Li P."/>
            <person name="Sharma M."/>
            <person name="Sharma R."/>
            <person name="Ronald P.C."/>
            <person name="Panaud O."/>
            <person name="Kellogg E.A."/>
            <person name="Brutnell T.P."/>
            <person name="Doust A.N."/>
            <person name="Tuskan G.A."/>
            <person name="Rokhsar D."/>
            <person name="Devos K.M."/>
        </authorList>
    </citation>
    <scope>NUCLEOTIDE SEQUENCE [LARGE SCALE GENOMIC DNA]</scope>
    <source>
        <strain evidence="2">Yugu1</strain>
    </source>
</reference>
<name>A0A368RAF1_SETIT</name>
<organism evidence="2">
    <name type="scientific">Setaria italica</name>
    <name type="common">Foxtail millet</name>
    <name type="synonym">Panicum italicum</name>
    <dbReference type="NCBI Taxonomy" id="4555"/>
    <lineage>
        <taxon>Eukaryota</taxon>
        <taxon>Viridiplantae</taxon>
        <taxon>Streptophyta</taxon>
        <taxon>Embryophyta</taxon>
        <taxon>Tracheophyta</taxon>
        <taxon>Spermatophyta</taxon>
        <taxon>Magnoliopsida</taxon>
        <taxon>Liliopsida</taxon>
        <taxon>Poales</taxon>
        <taxon>Poaceae</taxon>
        <taxon>PACMAD clade</taxon>
        <taxon>Panicoideae</taxon>
        <taxon>Panicodae</taxon>
        <taxon>Paniceae</taxon>
        <taxon>Cenchrinae</taxon>
        <taxon>Setaria</taxon>
    </lineage>
</organism>
<dbReference type="EMBL" id="CM003532">
    <property type="protein sequence ID" value="RCV27048.1"/>
    <property type="molecule type" value="Genomic_DNA"/>
</dbReference>
<evidence type="ECO:0000313" key="2">
    <source>
        <dbReference type="EMBL" id="RCV27048.1"/>
    </source>
</evidence>
<sequence>MCLDAMGSSASRPLHPLRSPPQGVDSWGSGDGATAIRSCCLLHAGKFPGIFHAAWVDLARNGRRMFPLSASSISLFARVFHCLSGYPVTPARALFSAPKLFNHTRKP</sequence>
<dbReference type="AlphaFoldDB" id="A0A368RAF1"/>
<protein>
    <submittedName>
        <fullName evidence="2">Uncharacterized protein</fullName>
    </submittedName>
</protein>
<feature type="region of interest" description="Disordered" evidence="1">
    <location>
        <begin position="1"/>
        <end position="29"/>
    </location>
</feature>
<gene>
    <name evidence="2" type="ORF">SETIT_5G294400v2</name>
</gene>
<accession>A0A368RAF1</accession>
<evidence type="ECO:0000256" key="1">
    <source>
        <dbReference type="SAM" id="MobiDB-lite"/>
    </source>
</evidence>
<proteinExistence type="predicted"/>
<reference evidence="2" key="2">
    <citation type="submission" date="2015-07" db="EMBL/GenBank/DDBJ databases">
        <authorList>
            <person name="Noorani M."/>
        </authorList>
    </citation>
    <scope>NUCLEOTIDE SEQUENCE</scope>
    <source>
        <strain evidence="2">Yugu1</strain>
    </source>
</reference>